<feature type="transmembrane region" description="Helical" evidence="2">
    <location>
        <begin position="195"/>
        <end position="213"/>
    </location>
</feature>
<dbReference type="VEuPathDB" id="FungiDB:AeMF1_005876"/>
<evidence type="ECO:0000313" key="4">
    <source>
        <dbReference type="Proteomes" id="UP000481153"/>
    </source>
</evidence>
<feature type="transmembrane region" description="Helical" evidence="2">
    <location>
        <begin position="225"/>
        <end position="244"/>
    </location>
</feature>
<name>A0A6G0WQG3_9STRA</name>
<organism evidence="3 4">
    <name type="scientific">Aphanomyces euteiches</name>
    <dbReference type="NCBI Taxonomy" id="100861"/>
    <lineage>
        <taxon>Eukaryota</taxon>
        <taxon>Sar</taxon>
        <taxon>Stramenopiles</taxon>
        <taxon>Oomycota</taxon>
        <taxon>Saprolegniomycetes</taxon>
        <taxon>Saprolegniales</taxon>
        <taxon>Verrucalvaceae</taxon>
        <taxon>Aphanomyces</taxon>
    </lineage>
</organism>
<protein>
    <recommendedName>
        <fullName evidence="5">Transmembrane protein</fullName>
    </recommendedName>
</protein>
<dbReference type="AlphaFoldDB" id="A0A6G0WQG3"/>
<evidence type="ECO:0000313" key="3">
    <source>
        <dbReference type="EMBL" id="KAF0729617.1"/>
    </source>
</evidence>
<sequence length="301" mass="32249">MPSLRSLLVRVKDALPFNVHTIRYVYLFVGFIYIVASRTPAVEYLSPPPPSTLTPQLELFATNCQLSCVPFNCTAGCASFCSATTSSYYKQALPALADVCDSKCNAAAKSLCAGTTTCAQFCKQQAQALLQAPDVMPASTIIRVLSYLGSTFWSTLILIPLAAAHVMVAFIALGPLLRATETEIYNNRYSLFNKVIAVLESPQYFLMAATVAFEVKCLLFDDSDGYGLAITVVLQLVALACQIVPSIAQRFGFRGAAVNDTSGAKPAKSTEQGQEVAQVTASPRLSISSATRQTPPMGESI</sequence>
<feature type="compositionally biased region" description="Polar residues" evidence="1">
    <location>
        <begin position="269"/>
        <end position="294"/>
    </location>
</feature>
<reference evidence="3 4" key="1">
    <citation type="submission" date="2019-07" db="EMBL/GenBank/DDBJ databases">
        <title>Genomics analysis of Aphanomyces spp. identifies a new class of oomycete effector associated with host adaptation.</title>
        <authorList>
            <person name="Gaulin E."/>
        </authorList>
    </citation>
    <scope>NUCLEOTIDE SEQUENCE [LARGE SCALE GENOMIC DNA]</scope>
    <source>
        <strain evidence="3 4">ATCC 201684</strain>
    </source>
</reference>
<comment type="caution">
    <text evidence="3">The sequence shown here is derived from an EMBL/GenBank/DDBJ whole genome shotgun (WGS) entry which is preliminary data.</text>
</comment>
<feature type="transmembrane region" description="Helical" evidence="2">
    <location>
        <begin position="152"/>
        <end position="174"/>
    </location>
</feature>
<proteinExistence type="predicted"/>
<feature type="transmembrane region" description="Helical" evidence="2">
    <location>
        <begin position="21"/>
        <end position="41"/>
    </location>
</feature>
<keyword evidence="2" id="KW-1133">Transmembrane helix</keyword>
<feature type="region of interest" description="Disordered" evidence="1">
    <location>
        <begin position="263"/>
        <end position="301"/>
    </location>
</feature>
<keyword evidence="2" id="KW-0472">Membrane</keyword>
<evidence type="ECO:0008006" key="5">
    <source>
        <dbReference type="Google" id="ProtNLM"/>
    </source>
</evidence>
<gene>
    <name evidence="3" type="ORF">Ae201684_012882</name>
</gene>
<keyword evidence="2" id="KW-0812">Transmembrane</keyword>
<evidence type="ECO:0000256" key="2">
    <source>
        <dbReference type="SAM" id="Phobius"/>
    </source>
</evidence>
<accession>A0A6G0WQG3</accession>
<keyword evidence="4" id="KW-1185">Reference proteome</keyword>
<dbReference type="EMBL" id="VJMJ01000163">
    <property type="protein sequence ID" value="KAF0729617.1"/>
    <property type="molecule type" value="Genomic_DNA"/>
</dbReference>
<evidence type="ECO:0000256" key="1">
    <source>
        <dbReference type="SAM" id="MobiDB-lite"/>
    </source>
</evidence>
<dbReference type="Proteomes" id="UP000481153">
    <property type="component" value="Unassembled WGS sequence"/>
</dbReference>